<keyword evidence="4" id="KW-1185">Reference proteome</keyword>
<proteinExistence type="predicted"/>
<feature type="domain" description="Mediator complex subunit 16 C-terminal" evidence="2">
    <location>
        <begin position="871"/>
        <end position="922"/>
    </location>
</feature>
<dbReference type="AlphaFoldDB" id="A0AAD4QQB1"/>
<protein>
    <recommendedName>
        <fullName evidence="2">Mediator complex subunit 16 C-terminal domain-containing protein</fullName>
    </recommendedName>
</protein>
<feature type="compositionally biased region" description="Low complexity" evidence="1">
    <location>
        <begin position="1"/>
        <end position="17"/>
    </location>
</feature>
<dbReference type="InterPro" id="IPR048339">
    <property type="entry name" value="Mediator_Med16_C"/>
</dbReference>
<gene>
    <name evidence="3" type="ORF">B0F90DRAFT_1690235</name>
</gene>
<evidence type="ECO:0000313" key="3">
    <source>
        <dbReference type="EMBL" id="KAI0306477.1"/>
    </source>
</evidence>
<evidence type="ECO:0000259" key="2">
    <source>
        <dbReference type="Pfam" id="PF20719"/>
    </source>
</evidence>
<name>A0AAD4QQB1_9AGAM</name>
<evidence type="ECO:0000256" key="1">
    <source>
        <dbReference type="SAM" id="MobiDB-lite"/>
    </source>
</evidence>
<evidence type="ECO:0000313" key="4">
    <source>
        <dbReference type="Proteomes" id="UP001203297"/>
    </source>
</evidence>
<dbReference type="Pfam" id="PF20719">
    <property type="entry name" value="Med16_C"/>
    <property type="match status" value="1"/>
</dbReference>
<feature type="region of interest" description="Disordered" evidence="1">
    <location>
        <begin position="1"/>
        <end position="26"/>
    </location>
</feature>
<reference evidence="3" key="1">
    <citation type="journal article" date="2022" name="New Phytol.">
        <title>Evolutionary transition to the ectomycorrhizal habit in the genomes of a hyperdiverse lineage of mushroom-forming fungi.</title>
        <authorList>
            <person name="Looney B."/>
            <person name="Miyauchi S."/>
            <person name="Morin E."/>
            <person name="Drula E."/>
            <person name="Courty P.E."/>
            <person name="Kohler A."/>
            <person name="Kuo A."/>
            <person name="LaButti K."/>
            <person name="Pangilinan J."/>
            <person name="Lipzen A."/>
            <person name="Riley R."/>
            <person name="Andreopoulos W."/>
            <person name="He G."/>
            <person name="Johnson J."/>
            <person name="Nolan M."/>
            <person name="Tritt A."/>
            <person name="Barry K.W."/>
            <person name="Grigoriev I.V."/>
            <person name="Nagy L.G."/>
            <person name="Hibbett D."/>
            <person name="Henrissat B."/>
            <person name="Matheny P.B."/>
            <person name="Labbe J."/>
            <person name="Martin F.M."/>
        </authorList>
    </citation>
    <scope>NUCLEOTIDE SEQUENCE</scope>
    <source>
        <strain evidence="3">BPL690</strain>
    </source>
</reference>
<organism evidence="3 4">
    <name type="scientific">Multifurca ochricompacta</name>
    <dbReference type="NCBI Taxonomy" id="376703"/>
    <lineage>
        <taxon>Eukaryota</taxon>
        <taxon>Fungi</taxon>
        <taxon>Dikarya</taxon>
        <taxon>Basidiomycota</taxon>
        <taxon>Agaricomycotina</taxon>
        <taxon>Agaricomycetes</taxon>
        <taxon>Russulales</taxon>
        <taxon>Russulaceae</taxon>
        <taxon>Multifurca</taxon>
    </lineage>
</organism>
<comment type="caution">
    <text evidence="3">The sequence shown here is derived from an EMBL/GenBank/DDBJ whole genome shotgun (WGS) entry which is preliminary data.</text>
</comment>
<dbReference type="Proteomes" id="UP001203297">
    <property type="component" value="Unassembled WGS sequence"/>
</dbReference>
<accession>A0AAD4QQB1</accession>
<dbReference type="EMBL" id="WTXG01000003">
    <property type="protein sequence ID" value="KAI0306477.1"/>
    <property type="molecule type" value="Genomic_DNA"/>
</dbReference>
<sequence>MMTTTATATTANSSSSSPLKGKPKDDSTQSSLQSYWWNFYALVEQQQRPVAWTCSAILLAHESEPVIVGRAFPSSRHTPGSYAPPTVLSVSPDETWLFAYFPGRQTHGVGCIWRSRRADSWDVIESMNFPCGRGVVTAVWLGHAREWVTDSGRKTSRLPPLGPAMLASLPTLVLIMQNLQVRLCSVRSSAQESKVTTMSCSLEKHDEARDMSSVTSILDTPPGFESRSCTHAAIGLGYSETAILVATRSRTKAIHFESSDVSLGLDEVPGLTAHFHDAHSAESTDWESWAQESSVELCEVRLGFDGLRTHLSTSPLPPLRYGPYPLSSLIFCPGDPHLPIMAESSSGAVAARMYLCLSLLDFGKCENPTFGMEHGLHPRANSIVPKSELVVFGLYKRLHSQASILEWSSTRLASKVFSETLTFILPHHKSSRANTIVAGSLSTQATGSYSKRSTLAKVPSGHVTVLQLQSLEAHPDWGSEPLLLGWSESTCGYPPLGIAISPNAALFCAVSQSAVTASRLSVHSMPKRLQKGVSVSQLHPVPDFVSALVSAVKSKSTISDVAHQLSITSVSVKEVEGTLCEVLEALETQDDGLRDVWFHEFLGILLEIYRYDWPRVQCMPSSNFGRLKGERTQKTFEREDLKVRWRTVLDMCSVIACHSAFQDCMDGDSVELDNMWPLTVLSAWFVDFLEELLRECVLLGDSKEGLVDEIKEKQTIPSTHPILLNLLFPDALAKLRATVSDVKQFYEHLKNVDPNGENGAISKSVLLDTVDSSGVNLEVLELLLTQISKKMEGSNAVDVRQSLAACNPVPAVHRLLWGIARTVSKSDSIDKSRLFIKPLEFATEVGKVRKSSEYVVDGQDIVSKGILLPRRLTRVCVRCEGKTQQHDVVPRGDVTVPGSFSLQWQAWGRRWSTRCICGGRWVGIN</sequence>